<dbReference type="GO" id="GO:0004332">
    <property type="term" value="F:fructose-bisphosphate aldolase activity"/>
    <property type="evidence" value="ECO:0007669"/>
    <property type="project" value="UniProtKB-EC"/>
</dbReference>
<evidence type="ECO:0000256" key="1">
    <source>
        <dbReference type="PIRSR" id="PIRSR038992-1"/>
    </source>
</evidence>
<dbReference type="AlphaFoldDB" id="A0A1Z3YJG4"/>
<feature type="active site" description="Proton donor" evidence="1">
    <location>
        <position position="151"/>
    </location>
</feature>
<reference evidence="4 8" key="3">
    <citation type="submission" date="2018-06" db="EMBL/GenBank/DDBJ databases">
        <title>Towards the identification of Burkholderia cepacia strain which caused fatal septicemia.</title>
        <authorList>
            <person name="Bui L.A.T."/>
            <person name="Zakharova I.B."/>
            <person name="Shpak I.M."/>
            <person name="Teteryatnikova N."/>
            <person name="Ustinov D.V."/>
            <person name="Kuzyutina Y.A."/>
            <person name="Nguyen H.N."/>
            <person name="Antonov A.S."/>
            <person name="Avdyusheva E.F."/>
            <person name="Victorov D.V."/>
        </authorList>
    </citation>
    <scope>NUCLEOTIDE SEQUENCE [LARGE SCALE GENOMIC DNA]</scope>
    <source>
        <strain evidence="4 8">PT02</strain>
    </source>
</reference>
<evidence type="ECO:0000313" key="3">
    <source>
        <dbReference type="EMBL" id="MBH9699925.1"/>
    </source>
</evidence>
<reference evidence="7" key="2">
    <citation type="submission" date="2017-09" db="EMBL/GenBank/DDBJ databases">
        <title>FDA dAtabase for Regulatory Grade micrObial Sequences (FDA-ARGOS): Supporting development and validation of Infectious Disease Dx tests.</title>
        <authorList>
            <person name="Minogue T."/>
            <person name="Wolcott M."/>
            <person name="Wasieloski L."/>
            <person name="Aguilar W."/>
            <person name="Moore D."/>
            <person name="Tallon L.J."/>
            <person name="Sadzewicz L."/>
            <person name="Ott S."/>
            <person name="Zhao X."/>
            <person name="Nagaraj S."/>
            <person name="Vavikolanu K."/>
            <person name="Aluvathingal J."/>
            <person name="Nadendla S."/>
            <person name="Sichtig H."/>
        </authorList>
    </citation>
    <scope>NUCLEOTIDE SEQUENCE [LARGE SCALE GENOMIC DNA]</scope>
    <source>
        <strain evidence="7">FDAARGOS_388</strain>
    </source>
</reference>
<dbReference type="SUPFAM" id="SSF51569">
    <property type="entry name" value="Aldolase"/>
    <property type="match status" value="1"/>
</dbReference>
<reference evidence="5 9" key="4">
    <citation type="submission" date="2018-06" db="EMBL/GenBank/DDBJ databases">
        <authorList>
            <consortium name="Pathogen Informatics"/>
            <person name="Doyle S."/>
        </authorList>
    </citation>
    <scope>NUCLEOTIDE SEQUENCE [LARGE SCALE GENOMIC DNA]</scope>
    <source>
        <strain evidence="5 9">NCTC10661</strain>
    </source>
</reference>
<dbReference type="RefSeq" id="WP_021164281.1">
    <property type="nucleotide sequence ID" value="NZ_BCNU01000036.1"/>
</dbReference>
<evidence type="ECO:0000313" key="11">
    <source>
        <dbReference type="Proteomes" id="UP000645612"/>
    </source>
</evidence>
<evidence type="ECO:0000313" key="8">
    <source>
        <dbReference type="Proteomes" id="UP000248899"/>
    </source>
</evidence>
<dbReference type="EMBL" id="QLUZ01000011">
    <property type="protein sequence ID" value="RAQ07429.1"/>
    <property type="molecule type" value="Genomic_DNA"/>
</dbReference>
<evidence type="ECO:0000313" key="10">
    <source>
        <dbReference type="Proteomes" id="UP000298234"/>
    </source>
</evidence>
<reference evidence="3" key="6">
    <citation type="submission" date="2020-12" db="EMBL/GenBank/DDBJ databases">
        <title>Burkholderia cepacia complex in Mexico.</title>
        <authorList>
            <person name="Estrada P."/>
        </authorList>
    </citation>
    <scope>NUCLEOTIDE SEQUENCE</scope>
    <source>
        <strain evidence="3">871</strain>
    </source>
</reference>
<keyword evidence="5" id="KW-0456">Lyase</keyword>
<evidence type="ECO:0000313" key="6">
    <source>
        <dbReference type="EMBL" id="TEU36022.1"/>
    </source>
</evidence>
<dbReference type="EMBL" id="JAEDXG010000028">
    <property type="protein sequence ID" value="MBH9699925.1"/>
    <property type="molecule type" value="Genomic_DNA"/>
</dbReference>
<reference evidence="2" key="1">
    <citation type="submission" date="2017-09" db="EMBL/GenBank/DDBJ databases">
        <title>FDA dAtabase for Regulatory Grade micrObial Sequences (FDA-ARGOS): Supporting development and validation of Infectious Disease Dx tests.</title>
        <authorList>
            <person name="Minogue T."/>
            <person name="Wolcott M."/>
            <person name="Wasieloski L."/>
            <person name="Aguilar W."/>
            <person name="Moore D."/>
            <person name="Tallon L."/>
            <person name="Sadzewicz L."/>
            <person name="Ott S."/>
            <person name="Zhao X."/>
            <person name="Nagaraj S."/>
            <person name="Vavikolanu K."/>
            <person name="Aluvathingal J."/>
            <person name="Nadendla S."/>
            <person name="Sichtig H."/>
        </authorList>
    </citation>
    <scope>NUCLEOTIDE SEQUENCE</scope>
    <source>
        <strain evidence="2">FDAARGOS_388</strain>
    </source>
</reference>
<dbReference type="Proteomes" id="UP000218103">
    <property type="component" value="Chromosome 3"/>
</dbReference>
<name>A0A1Z3YJG4_BURCE</name>
<gene>
    <name evidence="5" type="primary">griI</name>
    <name evidence="2" type="ORF">CO711_19595</name>
    <name evidence="4" type="ORF">DPR02_19515</name>
    <name evidence="6" type="ORF">E3D37_36415</name>
    <name evidence="3" type="ORF">JAO13_26115</name>
    <name evidence="5" type="ORF">NCTC10661_02310</name>
</gene>
<dbReference type="InterPro" id="IPR041720">
    <property type="entry name" value="FbaB-like"/>
</dbReference>
<dbReference type="InterPro" id="IPR002915">
    <property type="entry name" value="DeoC/FbaB/LacD_aldolase"/>
</dbReference>
<dbReference type="EMBL" id="CP023520">
    <property type="protein sequence ID" value="ATF79674.1"/>
    <property type="molecule type" value="Genomic_DNA"/>
</dbReference>
<reference evidence="6 10" key="5">
    <citation type="submission" date="2019-03" db="EMBL/GenBank/DDBJ databases">
        <title>Burkholderia cepacia outbreak.</title>
        <authorList>
            <person name="Farzana R."/>
            <person name="Walsh T.R."/>
        </authorList>
    </citation>
    <scope>NUCLEOTIDE SEQUENCE [LARGE SCALE GENOMIC DNA]</scope>
    <source>
        <strain evidence="6">D13</strain>
        <strain evidence="10">d13</strain>
    </source>
</reference>
<keyword evidence="7" id="KW-1185">Reference proteome</keyword>
<dbReference type="Proteomes" id="UP000298234">
    <property type="component" value="Unassembled WGS sequence"/>
</dbReference>
<dbReference type="PANTHER" id="PTHR47916:SF1">
    <property type="entry name" value="3-HYDROXY-5-PHOSPHONOOXYPENTANE-2,4-DIONE THIOLASE"/>
    <property type="match status" value="1"/>
</dbReference>
<accession>A0A1Z3YJG4</accession>
<evidence type="ECO:0000313" key="4">
    <source>
        <dbReference type="EMBL" id="RAQ07429.1"/>
    </source>
</evidence>
<protein>
    <submittedName>
        <fullName evidence="3">Fructose-bisphosphate aldolase</fullName>
        <ecNumber evidence="5">4.1.2.-</ecNumber>
        <ecNumber evidence="5">4.1.2.13</ecNumber>
    </submittedName>
</protein>
<dbReference type="GeneID" id="56666745"/>
<sequence length="266" mass="27586">MNALLSVSGKALRMRRVVRAASGKCLMVPLDHSLADGPIAHPQQLRQLVGDIAAHGGDAIVVHRGRARFLAPDVLSDLALVVHLNGCTRYAEDANAKTLFASVEDALASGADAVSVHVNLGSKTESQQLLDLSRIATECARWSLPLLAMIYPRGPGLGDRPQAELIAHAANVAADLGADIVKLPYSGDAASMADIIAGSSLPVLVAGGAKLPEDEFVAFTSRVMNAGALGIAAGRNVFAAPKAAPLIRRLSDAVHGVERRAAHLAA</sequence>
<dbReference type="PIRSF" id="PIRSF038992">
    <property type="entry name" value="Aldolase_Ia"/>
    <property type="match status" value="1"/>
</dbReference>
<dbReference type="Proteomes" id="UP000250416">
    <property type="component" value="Unassembled WGS sequence"/>
</dbReference>
<dbReference type="PANTHER" id="PTHR47916">
    <property type="entry name" value="FRUCTOSE-BISPHOSPHATE ALDOLASE CLASS 1"/>
    <property type="match status" value="1"/>
</dbReference>
<evidence type="ECO:0000313" key="9">
    <source>
        <dbReference type="Proteomes" id="UP000250416"/>
    </source>
</evidence>
<organism evidence="3 11">
    <name type="scientific">Burkholderia cepacia</name>
    <name type="common">Pseudomonas cepacia</name>
    <dbReference type="NCBI Taxonomy" id="292"/>
    <lineage>
        <taxon>Bacteria</taxon>
        <taxon>Pseudomonadati</taxon>
        <taxon>Pseudomonadota</taxon>
        <taxon>Betaproteobacteria</taxon>
        <taxon>Burkholderiales</taxon>
        <taxon>Burkholderiaceae</taxon>
        <taxon>Burkholderia</taxon>
        <taxon>Burkholderia cepacia complex</taxon>
    </lineage>
</organism>
<dbReference type="EC" id="4.1.2.-" evidence="5"/>
<evidence type="ECO:0000313" key="2">
    <source>
        <dbReference type="EMBL" id="ATF79674.1"/>
    </source>
</evidence>
<dbReference type="EMBL" id="UARD01000011">
    <property type="protein sequence ID" value="SPV17985.1"/>
    <property type="molecule type" value="Genomic_DNA"/>
</dbReference>
<proteinExistence type="predicted"/>
<evidence type="ECO:0000313" key="7">
    <source>
        <dbReference type="Proteomes" id="UP000218103"/>
    </source>
</evidence>
<dbReference type="Proteomes" id="UP000645612">
    <property type="component" value="Unassembled WGS sequence"/>
</dbReference>
<dbReference type="NCBIfam" id="NF005556">
    <property type="entry name" value="PRK07226.1"/>
    <property type="match status" value="1"/>
</dbReference>
<dbReference type="InterPro" id="IPR050456">
    <property type="entry name" value="DeoC/FbaB_aldolase"/>
</dbReference>
<dbReference type="EMBL" id="SNSQ01000062">
    <property type="protein sequence ID" value="TEU36022.1"/>
    <property type="molecule type" value="Genomic_DNA"/>
</dbReference>
<dbReference type="Gene3D" id="3.20.20.70">
    <property type="entry name" value="Aldolase class I"/>
    <property type="match status" value="1"/>
</dbReference>
<dbReference type="InterPro" id="IPR013785">
    <property type="entry name" value="Aldolase_TIM"/>
</dbReference>
<feature type="active site" description="Schiff-base intermediate with dihydroxyacetone-P" evidence="1">
    <location>
        <position position="182"/>
    </location>
</feature>
<accession>A0A1I0L212</accession>
<dbReference type="Proteomes" id="UP000248899">
    <property type="component" value="Unassembled WGS sequence"/>
</dbReference>
<dbReference type="SMART" id="SM01133">
    <property type="entry name" value="DeoC"/>
    <property type="match status" value="1"/>
</dbReference>
<dbReference type="OrthoDB" id="5915071at2"/>
<evidence type="ECO:0000313" key="5">
    <source>
        <dbReference type="EMBL" id="SPV17985.1"/>
    </source>
</evidence>
<dbReference type="Pfam" id="PF01791">
    <property type="entry name" value="DeoC"/>
    <property type="match status" value="1"/>
</dbReference>
<dbReference type="EC" id="4.1.2.13" evidence="5"/>
<dbReference type="CDD" id="cd00958">
    <property type="entry name" value="DhnA"/>
    <property type="match status" value="1"/>
</dbReference>